<dbReference type="GeneID" id="72424162"/>
<accession>A0A4Y4G2N0</accession>
<feature type="repeat" description="TPR" evidence="1">
    <location>
        <begin position="131"/>
        <end position="164"/>
    </location>
</feature>
<dbReference type="Proteomes" id="UP000585749">
    <property type="component" value="Unassembled WGS sequence"/>
</dbReference>
<reference evidence="2 5" key="2">
    <citation type="submission" date="2020-04" db="EMBL/GenBank/DDBJ databases">
        <title>MicrobeNet Type strains.</title>
        <authorList>
            <person name="Nicholson A.C."/>
        </authorList>
    </citation>
    <scope>NUCLEOTIDE SEQUENCE [LARGE SCALE GENOMIC DNA]</scope>
    <source>
        <strain evidence="2 5">CCUG 33494</strain>
    </source>
</reference>
<dbReference type="EMBL" id="FMAW01000008">
    <property type="protein sequence ID" value="SCB96152.1"/>
    <property type="molecule type" value="Genomic_DNA"/>
</dbReference>
<dbReference type="Proteomes" id="UP000182448">
    <property type="component" value="Unassembled WGS sequence"/>
</dbReference>
<keyword evidence="4" id="KW-1185">Reference proteome</keyword>
<protein>
    <submittedName>
        <fullName evidence="3">Tetratricopeptide repeat-containing protein</fullName>
    </submittedName>
</protein>
<comment type="caution">
    <text evidence="2">The sequence shown here is derived from an EMBL/GenBank/DDBJ whole genome shotgun (WGS) entry which is preliminary data.</text>
</comment>
<dbReference type="EMBL" id="JAAXPM010000006">
    <property type="protein sequence ID" value="NKY67042.1"/>
    <property type="molecule type" value="Genomic_DNA"/>
</dbReference>
<evidence type="ECO:0000313" key="5">
    <source>
        <dbReference type="Proteomes" id="UP000585749"/>
    </source>
</evidence>
<reference evidence="3 4" key="1">
    <citation type="submission" date="2016-08" db="EMBL/GenBank/DDBJ databases">
        <authorList>
            <person name="Varghese N."/>
            <person name="Submissions Spin"/>
        </authorList>
    </citation>
    <scope>NUCLEOTIDE SEQUENCE [LARGE SCALE GENOMIC DNA]</scope>
    <source>
        <strain evidence="3 4">R-53116</strain>
    </source>
</reference>
<sequence>MSKVNDKVQKNIQDLVKDISKNPNHWQAYVDLISLLTVTDELVTAEELALKSLSLFKDNDQAQQALLYATGNVYYTAADYARAATFFDKITSKKLQYDAIVMQAQSFYAQNKFKQALVFALTAVQQNAHDLKIQVLLGNIWLSLGDLSNAKKVFETVLHLDEKNYAANFGLGLITQVTMPKDNSWLMKAKQIDSKQYQQDASRLDELITIMLGSQKNGTKSE</sequence>
<gene>
    <name evidence="3" type="ORF">GA0061075_10864</name>
    <name evidence="2" type="ORF">HF960_05070</name>
</gene>
<evidence type="ECO:0000313" key="4">
    <source>
        <dbReference type="Proteomes" id="UP000182448"/>
    </source>
</evidence>
<dbReference type="OrthoDB" id="2329209at2"/>
<keyword evidence="1" id="KW-0802">TPR repeat</keyword>
<dbReference type="AlphaFoldDB" id="A0A4Y4G2N0"/>
<dbReference type="PANTHER" id="PTHR12558">
    <property type="entry name" value="CELL DIVISION CYCLE 16,23,27"/>
    <property type="match status" value="1"/>
</dbReference>
<evidence type="ECO:0000313" key="3">
    <source>
        <dbReference type="EMBL" id="SCB96152.1"/>
    </source>
</evidence>
<dbReference type="PROSITE" id="PS50005">
    <property type="entry name" value="TPR"/>
    <property type="match status" value="1"/>
</dbReference>
<dbReference type="Gene3D" id="1.25.40.10">
    <property type="entry name" value="Tetratricopeptide repeat domain"/>
    <property type="match status" value="1"/>
</dbReference>
<dbReference type="SUPFAM" id="SSF81901">
    <property type="entry name" value="HCP-like"/>
    <property type="match status" value="1"/>
</dbReference>
<name>A0A4Y4G2N0_WEIHE</name>
<evidence type="ECO:0000256" key="1">
    <source>
        <dbReference type="PROSITE-ProRule" id="PRU00339"/>
    </source>
</evidence>
<dbReference type="PANTHER" id="PTHR12558:SF13">
    <property type="entry name" value="CELL DIVISION CYCLE PROTEIN 27 HOMOLOG"/>
    <property type="match status" value="1"/>
</dbReference>
<organism evidence="2 5">
    <name type="scientific">Weissella hellenica</name>
    <dbReference type="NCBI Taxonomy" id="46256"/>
    <lineage>
        <taxon>Bacteria</taxon>
        <taxon>Bacillati</taxon>
        <taxon>Bacillota</taxon>
        <taxon>Bacilli</taxon>
        <taxon>Lactobacillales</taxon>
        <taxon>Lactobacillaceae</taxon>
        <taxon>Weissella</taxon>
    </lineage>
</organism>
<proteinExistence type="predicted"/>
<dbReference type="SMART" id="SM00028">
    <property type="entry name" value="TPR"/>
    <property type="match status" value="3"/>
</dbReference>
<dbReference type="RefSeq" id="WP_074427472.1">
    <property type="nucleotide sequence ID" value="NZ_BJEG01000006.1"/>
</dbReference>
<dbReference type="InterPro" id="IPR019734">
    <property type="entry name" value="TPR_rpt"/>
</dbReference>
<evidence type="ECO:0000313" key="2">
    <source>
        <dbReference type="EMBL" id="NKY67042.1"/>
    </source>
</evidence>
<dbReference type="InterPro" id="IPR011990">
    <property type="entry name" value="TPR-like_helical_dom_sf"/>
</dbReference>